<dbReference type="InterPro" id="IPR056861">
    <property type="entry name" value="HMCN1-like_VWA"/>
</dbReference>
<feature type="transmembrane region" description="Helical" evidence="5">
    <location>
        <begin position="46"/>
        <end position="69"/>
    </location>
</feature>
<protein>
    <submittedName>
        <fullName evidence="7">Putative secreted protein (Por secretion system target)</fullName>
    </submittedName>
</protein>
<keyword evidence="4" id="KW-0813">Transport</keyword>
<organism evidence="7 8">
    <name type="scientific">Chryseobacterium geocarposphaerae</name>
    <dbReference type="NCBI Taxonomy" id="1416776"/>
    <lineage>
        <taxon>Bacteria</taxon>
        <taxon>Pseudomonadati</taxon>
        <taxon>Bacteroidota</taxon>
        <taxon>Flavobacteriia</taxon>
        <taxon>Flavobacteriales</taxon>
        <taxon>Weeksellaceae</taxon>
        <taxon>Chryseobacterium group</taxon>
        <taxon>Chryseobacterium</taxon>
    </lineage>
</organism>
<keyword evidence="4" id="KW-1134">Transmembrane beta strand</keyword>
<dbReference type="AlphaFoldDB" id="A0A2M9C9H3"/>
<dbReference type="Gene3D" id="2.170.130.10">
    <property type="entry name" value="TonB-dependent receptor, plug domain"/>
    <property type="match status" value="1"/>
</dbReference>
<keyword evidence="2" id="KW-0964">Secreted</keyword>
<comment type="subcellular location">
    <subcellularLocation>
        <location evidence="4">Cell outer membrane</location>
        <topology evidence="4">Multi-pass membrane protein</topology>
    </subcellularLocation>
    <subcellularLocation>
        <location evidence="1">Secreted</location>
    </subcellularLocation>
</comment>
<dbReference type="RefSeq" id="WP_100376206.1">
    <property type="nucleotide sequence ID" value="NZ_PGFD01000001.1"/>
</dbReference>
<dbReference type="InterPro" id="IPR002035">
    <property type="entry name" value="VWF_A"/>
</dbReference>
<evidence type="ECO:0000256" key="2">
    <source>
        <dbReference type="ARBA" id="ARBA00022525"/>
    </source>
</evidence>
<dbReference type="PROSITE" id="PS52016">
    <property type="entry name" value="TONB_DEPENDENT_REC_3"/>
    <property type="match status" value="1"/>
</dbReference>
<dbReference type="Pfam" id="PF25106">
    <property type="entry name" value="VWA_4"/>
    <property type="match status" value="1"/>
</dbReference>
<dbReference type="PROSITE" id="PS50234">
    <property type="entry name" value="VWFA"/>
    <property type="match status" value="1"/>
</dbReference>
<name>A0A2M9C9H3_9FLAO</name>
<evidence type="ECO:0000256" key="5">
    <source>
        <dbReference type="SAM" id="Phobius"/>
    </source>
</evidence>
<dbReference type="SUPFAM" id="SSF53300">
    <property type="entry name" value="vWA-like"/>
    <property type="match status" value="1"/>
</dbReference>
<comment type="similarity">
    <text evidence="4">Belongs to the TonB-dependent receptor family.</text>
</comment>
<evidence type="ECO:0000256" key="4">
    <source>
        <dbReference type="PROSITE-ProRule" id="PRU01360"/>
    </source>
</evidence>
<dbReference type="InterPro" id="IPR012910">
    <property type="entry name" value="Plug_dom"/>
</dbReference>
<dbReference type="CDD" id="cd00198">
    <property type="entry name" value="vWFA"/>
    <property type="match status" value="1"/>
</dbReference>
<dbReference type="SUPFAM" id="SSF56935">
    <property type="entry name" value="Porins"/>
    <property type="match status" value="1"/>
</dbReference>
<dbReference type="InterPro" id="IPR036465">
    <property type="entry name" value="vWFA_dom_sf"/>
</dbReference>
<dbReference type="InterPro" id="IPR037066">
    <property type="entry name" value="Plug_dom_sf"/>
</dbReference>
<reference evidence="7 8" key="1">
    <citation type="submission" date="2017-11" db="EMBL/GenBank/DDBJ databases">
        <title>Genomic Encyclopedia of Archaeal and Bacterial Type Strains, Phase II (KMG-II): From Individual Species to Whole Genera.</title>
        <authorList>
            <person name="Goeker M."/>
        </authorList>
    </citation>
    <scope>NUCLEOTIDE SEQUENCE [LARGE SCALE GENOMIC DNA]</scope>
    <source>
        <strain evidence="7 8">DSM 27617</strain>
    </source>
</reference>
<dbReference type="Pfam" id="PF07715">
    <property type="entry name" value="Plug"/>
    <property type="match status" value="1"/>
</dbReference>
<dbReference type="GO" id="GO:0009279">
    <property type="term" value="C:cell outer membrane"/>
    <property type="evidence" value="ECO:0007669"/>
    <property type="project" value="UniProtKB-SubCell"/>
</dbReference>
<dbReference type="InterPro" id="IPR026444">
    <property type="entry name" value="Secre_tail"/>
</dbReference>
<evidence type="ECO:0000256" key="3">
    <source>
        <dbReference type="ARBA" id="ARBA00022729"/>
    </source>
</evidence>
<dbReference type="NCBIfam" id="TIGR04183">
    <property type="entry name" value="Por_Secre_tail"/>
    <property type="match status" value="1"/>
</dbReference>
<dbReference type="Proteomes" id="UP000228740">
    <property type="component" value="Unassembled WGS sequence"/>
</dbReference>
<comment type="caution">
    <text evidence="7">The sequence shown here is derived from an EMBL/GenBank/DDBJ whole genome shotgun (WGS) entry which is preliminary data.</text>
</comment>
<dbReference type="Pfam" id="PF18962">
    <property type="entry name" value="Por_Secre_tail"/>
    <property type="match status" value="1"/>
</dbReference>
<keyword evidence="3" id="KW-0732">Signal</keyword>
<evidence type="ECO:0000259" key="6">
    <source>
        <dbReference type="PROSITE" id="PS50234"/>
    </source>
</evidence>
<dbReference type="GO" id="GO:0005737">
    <property type="term" value="C:cytoplasm"/>
    <property type="evidence" value="ECO:0007669"/>
    <property type="project" value="TreeGrafter"/>
</dbReference>
<accession>A0A2M9C9H3</accession>
<dbReference type="PANTHER" id="PTHR47763:SF1">
    <property type="entry name" value="DUF659 DOMAIN-CONTAINING PROTEIN"/>
    <property type="match status" value="1"/>
</dbReference>
<evidence type="ECO:0000313" key="8">
    <source>
        <dbReference type="Proteomes" id="UP000228740"/>
    </source>
</evidence>
<dbReference type="InterPro" id="IPR039426">
    <property type="entry name" value="TonB-dep_rcpt-like"/>
</dbReference>
<dbReference type="EMBL" id="PGFD01000001">
    <property type="protein sequence ID" value="PJJ67499.1"/>
    <property type="molecule type" value="Genomic_DNA"/>
</dbReference>
<keyword evidence="4" id="KW-0998">Cell outer membrane</keyword>
<gene>
    <name evidence="7" type="ORF">CLV73_1514</name>
</gene>
<keyword evidence="4 5" id="KW-0472">Membrane</keyword>
<sequence length="784" mass="87660">MENNHDIDKKFNEASKAEEPATFPGFDKVWAQVEEKLDKKENKKRIIPIWIPYGIAASLIIGLGAFYFINKNDVSEIEKPAIVQNTVSSNANSNVQTIDSTVKSNIEKEANALKENRNQKVLAYEEAKRLYNRHNIELDFIFEEKPLIISAKNYKIKPIAINKEVPYVPVDSGYKEKNIEEVVALGYSKTVTKSVASSSTVSGNLIANNSSSAGFLNSLSGEAPGLSISSSSGTPGSYTGAIRIRGVASIKEGSEPLYIINGEIASGEKFKKLKPENIKEVSVVKDAAATSVYGSRATNGVIVISTKDASKSKNKKFGKFMKKLFPKAKTDIVDKPVDKEEVLPKAGQLTAGEVNDFSKWNYWMDIAVPALERYKNEWKFFPERRVSVQLVNKNKKPVVGEKLKLVNDKNEVVWESVTDNLGNAELWINPITNDEKNIGKYILKDQSNNIISNNPKEFKNGQNLIVVDKPCIEKRALDLAFVVDATGSMGDEIAYLQSELLDVLKKVESNLKNTKVRYGSVFYRDRGDEYVTKKFDFNEDASQLLSFIKQQNASGGGDFPEAVVEAMDVSVNELKWSTENSTKIMFLILDAPPHQSEENIDKLFRYIKIASQKGITVIPLSASDIDKQTEYLMRTFALMTNGTYTFLTNHSGIGNNHIEPTVESYEVEKLNDLLLRLILQRATLTECDKNTSHNYLNKKLETEAGSETEHQIKVFPNPTKGPINIISDLPVDELYVFDLAGKIIMKKEKLSGKSAIDISSYPQSVYLIRARTEKGWETFKVIKN</sequence>
<dbReference type="GO" id="GO:0004674">
    <property type="term" value="F:protein serine/threonine kinase activity"/>
    <property type="evidence" value="ECO:0007669"/>
    <property type="project" value="TreeGrafter"/>
</dbReference>
<keyword evidence="5" id="KW-1133">Transmembrane helix</keyword>
<keyword evidence="4 5" id="KW-0812">Transmembrane</keyword>
<proteinExistence type="inferred from homology"/>
<dbReference type="OrthoDB" id="9805121at2"/>
<evidence type="ECO:0000313" key="7">
    <source>
        <dbReference type="EMBL" id="PJJ67499.1"/>
    </source>
</evidence>
<feature type="domain" description="VWFA" evidence="6">
    <location>
        <begin position="478"/>
        <end position="665"/>
    </location>
</feature>
<dbReference type="Gene3D" id="3.40.50.410">
    <property type="entry name" value="von Willebrand factor, type A domain"/>
    <property type="match status" value="1"/>
</dbReference>
<evidence type="ECO:0000256" key="1">
    <source>
        <dbReference type="ARBA" id="ARBA00004613"/>
    </source>
</evidence>
<keyword evidence="8" id="KW-1185">Reference proteome</keyword>
<dbReference type="SMART" id="SM00327">
    <property type="entry name" value="VWA"/>
    <property type="match status" value="1"/>
</dbReference>
<dbReference type="PANTHER" id="PTHR47763">
    <property type="entry name" value="ALPHA-PROTEIN KINASE VWKA"/>
    <property type="match status" value="1"/>
</dbReference>
<dbReference type="InterPro" id="IPR052969">
    <property type="entry name" value="Thr-specific_kinase-like"/>
</dbReference>